<evidence type="ECO:0000256" key="1">
    <source>
        <dbReference type="SAM" id="Phobius"/>
    </source>
</evidence>
<dbReference type="KEGG" id="abas:ACPOL_4737"/>
<organism evidence="2 3">
    <name type="scientific">Acidisarcina polymorpha</name>
    <dbReference type="NCBI Taxonomy" id="2211140"/>
    <lineage>
        <taxon>Bacteria</taxon>
        <taxon>Pseudomonadati</taxon>
        <taxon>Acidobacteriota</taxon>
        <taxon>Terriglobia</taxon>
        <taxon>Terriglobales</taxon>
        <taxon>Acidobacteriaceae</taxon>
        <taxon>Acidisarcina</taxon>
    </lineage>
</organism>
<dbReference type="Proteomes" id="UP000253606">
    <property type="component" value="Chromosome"/>
</dbReference>
<gene>
    <name evidence="2" type="ORF">ACPOL_4737</name>
</gene>
<evidence type="ECO:0000313" key="3">
    <source>
        <dbReference type="Proteomes" id="UP000253606"/>
    </source>
</evidence>
<proteinExistence type="predicted"/>
<feature type="transmembrane region" description="Helical" evidence="1">
    <location>
        <begin position="30"/>
        <end position="47"/>
    </location>
</feature>
<reference evidence="2 3" key="1">
    <citation type="journal article" date="2018" name="Front. Microbiol.">
        <title>Hydrolytic Capabilities as a Key to Environmental Success: Chitinolytic and Cellulolytic Acidobacteria From Acidic Sub-arctic Soils and Boreal Peatlands.</title>
        <authorList>
            <person name="Belova S.E."/>
            <person name="Ravin N.V."/>
            <person name="Pankratov T.A."/>
            <person name="Rakitin A.L."/>
            <person name="Ivanova A.A."/>
            <person name="Beletsky A.V."/>
            <person name="Mardanov A.V."/>
            <person name="Sinninghe Damste J.S."/>
            <person name="Dedysh S.N."/>
        </authorList>
    </citation>
    <scope>NUCLEOTIDE SEQUENCE [LARGE SCALE GENOMIC DNA]</scope>
    <source>
        <strain evidence="2 3">SBC82</strain>
    </source>
</reference>
<keyword evidence="1" id="KW-1133">Transmembrane helix</keyword>
<keyword evidence="1" id="KW-0812">Transmembrane</keyword>
<dbReference type="EMBL" id="CP030840">
    <property type="protein sequence ID" value="AXC14005.1"/>
    <property type="molecule type" value="Genomic_DNA"/>
</dbReference>
<dbReference type="AlphaFoldDB" id="A0A2Z5G5V0"/>
<keyword evidence="1" id="KW-0472">Membrane</keyword>
<name>A0A2Z5G5V0_9BACT</name>
<sequence>MAAILGQPAHLIRNSHPTFHVFHALREQAVVSRAVLLVAFAGVLMVTRSIQRKLYAGGHNDPIG</sequence>
<keyword evidence="3" id="KW-1185">Reference proteome</keyword>
<evidence type="ECO:0000313" key="2">
    <source>
        <dbReference type="EMBL" id="AXC14005.1"/>
    </source>
</evidence>
<accession>A0A2Z5G5V0</accession>
<protein>
    <submittedName>
        <fullName evidence="2">Uncharacterized protein</fullName>
    </submittedName>
</protein>